<dbReference type="Gene3D" id="1.20.200.10">
    <property type="entry name" value="Fumarase/aspartase (Central domain)"/>
    <property type="match status" value="1"/>
</dbReference>
<evidence type="ECO:0000259" key="1">
    <source>
        <dbReference type="Pfam" id="PF00206"/>
    </source>
</evidence>
<dbReference type="RefSeq" id="XP_013323782.1">
    <property type="nucleotide sequence ID" value="XM_013468328.1"/>
</dbReference>
<organism evidence="2 3">
    <name type="scientific">Rasamsonia emersonii (strain ATCC 16479 / CBS 393.64 / IMI 116815)</name>
    <dbReference type="NCBI Taxonomy" id="1408163"/>
    <lineage>
        <taxon>Eukaryota</taxon>
        <taxon>Fungi</taxon>
        <taxon>Dikarya</taxon>
        <taxon>Ascomycota</taxon>
        <taxon>Pezizomycotina</taxon>
        <taxon>Eurotiomycetes</taxon>
        <taxon>Eurotiomycetidae</taxon>
        <taxon>Eurotiales</taxon>
        <taxon>Trichocomaceae</taxon>
        <taxon>Rasamsonia</taxon>
    </lineage>
</organism>
<dbReference type="STRING" id="1408163.A0A0F4YGF6"/>
<accession>A0A0F4YGF6</accession>
<gene>
    <name evidence="2" type="ORF">T310_9185</name>
</gene>
<dbReference type="GeneID" id="25321152"/>
<reference evidence="2 3" key="1">
    <citation type="submission" date="2015-04" db="EMBL/GenBank/DDBJ databases">
        <authorList>
            <person name="Heijne W.H."/>
            <person name="Fedorova N.D."/>
            <person name="Nierman W.C."/>
            <person name="Vollebregt A.W."/>
            <person name="Zhao Z."/>
            <person name="Wu L."/>
            <person name="Kumar M."/>
            <person name="Stam H."/>
            <person name="van den Berg M.A."/>
            <person name="Pel H.J."/>
        </authorList>
    </citation>
    <scope>NUCLEOTIDE SEQUENCE [LARGE SCALE GENOMIC DNA]</scope>
    <source>
        <strain evidence="2 3">CBS 393.64</strain>
    </source>
</reference>
<evidence type="ECO:0000313" key="3">
    <source>
        <dbReference type="Proteomes" id="UP000053958"/>
    </source>
</evidence>
<evidence type="ECO:0000313" key="2">
    <source>
        <dbReference type="EMBL" id="KKA17170.1"/>
    </source>
</evidence>
<keyword evidence="3" id="KW-1185">Reference proteome</keyword>
<keyword evidence="2" id="KW-0413">Isomerase</keyword>
<feature type="domain" description="Fumarate lyase N-terminal" evidence="1">
    <location>
        <begin position="3"/>
        <end position="130"/>
    </location>
</feature>
<dbReference type="OrthoDB" id="406045at2759"/>
<dbReference type="Gene3D" id="1.10.275.10">
    <property type="entry name" value="Fumarase/aspartase (N-terminal domain)"/>
    <property type="match status" value="1"/>
</dbReference>
<dbReference type="EMBL" id="LASV01000700">
    <property type="protein sequence ID" value="KKA17170.1"/>
    <property type="molecule type" value="Genomic_DNA"/>
</dbReference>
<dbReference type="Proteomes" id="UP000053958">
    <property type="component" value="Unassembled WGS sequence"/>
</dbReference>
<dbReference type="InterPro" id="IPR008948">
    <property type="entry name" value="L-Aspartase-like"/>
</dbReference>
<dbReference type="SUPFAM" id="SSF48557">
    <property type="entry name" value="L-aspartase-like"/>
    <property type="match status" value="1"/>
</dbReference>
<feature type="non-terminal residue" evidence="2">
    <location>
        <position position="130"/>
    </location>
</feature>
<dbReference type="GO" id="GO:0047472">
    <property type="term" value="F:3-carboxy-cis,cis-muconate cycloisomerase activity"/>
    <property type="evidence" value="ECO:0007669"/>
    <property type="project" value="UniProtKB-EC"/>
</dbReference>
<dbReference type="InterPro" id="IPR022761">
    <property type="entry name" value="Fumarate_lyase_N"/>
</dbReference>
<dbReference type="InterPro" id="IPR024083">
    <property type="entry name" value="Fumarase/histidase_N"/>
</dbReference>
<dbReference type="AlphaFoldDB" id="A0A0F4YGF6"/>
<dbReference type="PANTHER" id="PTHR43172:SF2">
    <property type="entry name" value="ADENYLOSUCCINATE LYASE C-TERMINAL DOMAIN-CONTAINING PROTEIN"/>
    <property type="match status" value="1"/>
</dbReference>
<comment type="caution">
    <text evidence="2">The sequence shown here is derived from an EMBL/GenBank/DDBJ whole genome shotgun (WGS) entry which is preliminary data.</text>
</comment>
<sequence length="130" mass="14590">MTWQVFNDESYIKRCVEAEAALARAQSKCNVIPAEIGALVTQKADASKLDLERLRRETEIVGYPILPLVRQLSALCGDEAGKYVHWGATTQDIMDLASVLQMKQGLAIVERLLRDVIRTLRGLAEKYRDT</sequence>
<dbReference type="EC" id="5.5.1.2" evidence="2"/>
<protein>
    <submittedName>
        <fullName evidence="2">3-carboxy-cis,cis-muconate cycloisomerase</fullName>
        <ecNumber evidence="2">5.5.1.2</ecNumber>
    </submittedName>
</protein>
<name>A0A0F4YGF6_RASE3</name>
<proteinExistence type="predicted"/>
<dbReference type="PANTHER" id="PTHR43172">
    <property type="entry name" value="ADENYLOSUCCINATE LYASE"/>
    <property type="match status" value="1"/>
</dbReference>
<dbReference type="Pfam" id="PF00206">
    <property type="entry name" value="Lyase_1"/>
    <property type="match status" value="1"/>
</dbReference>